<evidence type="ECO:0000313" key="16">
    <source>
        <dbReference type="Proteomes" id="UP000005237"/>
    </source>
</evidence>
<keyword evidence="16" id="KW-1185">Reference proteome</keyword>
<protein>
    <submittedName>
        <fullName evidence="15">Uncharacterized protein</fullName>
    </submittedName>
</protein>
<dbReference type="PROSITE" id="PS50023">
    <property type="entry name" value="LIM_DOMAIN_2"/>
    <property type="match status" value="2"/>
</dbReference>
<evidence type="ECO:0000256" key="11">
    <source>
        <dbReference type="RuleBase" id="RU000682"/>
    </source>
</evidence>
<dbReference type="CDD" id="cd09366">
    <property type="entry name" value="LIM1_Isl"/>
    <property type="match status" value="1"/>
</dbReference>
<evidence type="ECO:0000256" key="10">
    <source>
        <dbReference type="PROSITE-ProRule" id="PRU00125"/>
    </source>
</evidence>
<organism evidence="15 16">
    <name type="scientific">Caenorhabditis japonica</name>
    <dbReference type="NCBI Taxonomy" id="281687"/>
    <lineage>
        <taxon>Eukaryota</taxon>
        <taxon>Metazoa</taxon>
        <taxon>Ecdysozoa</taxon>
        <taxon>Nematoda</taxon>
        <taxon>Chromadorea</taxon>
        <taxon>Rhabditida</taxon>
        <taxon>Rhabditina</taxon>
        <taxon>Rhabditomorpha</taxon>
        <taxon>Rhabditoidea</taxon>
        <taxon>Rhabditidae</taxon>
        <taxon>Peloderinae</taxon>
        <taxon>Caenorhabditis</taxon>
    </lineage>
</organism>
<dbReference type="InterPro" id="IPR001781">
    <property type="entry name" value="Znf_LIM"/>
</dbReference>
<keyword evidence="7 9" id="KW-0371">Homeobox</keyword>
<sequence>MATCMRTGFELFSLTSPGTSDPHLESAGGFWKDSISICDSDAATTATTTSKYLCLDASPGEAAVHHHHHHQHHHHSSHQPMAVCAGCRMEIVDRYFLRVNPNLEFHAHCLKCVQCARPLDENQTAFVRNGQTYCREDYRSLFSTRCSRCQDEFDKTDLVMRAGPRNVYHLTCFSCVACDKQLQTGEEFQIKNNNLYCRADCECNDIPDASGSVPDFSKLQNISNNNNNSSSNFDEDEWDEERSTLTSLDNNTSSPLGSPKSDGVRTPLFSGSGGSSSSCGKKKKDKQATRVRTVLNEQQLKILKDCYSMNSRPDSTLKERLVEMTGLNARVIRVWFQNKRCKDKKRQIQIHETRLNSERVGFKSPASSAVPMLYCDSQVTHALF</sequence>
<evidence type="ECO:0000256" key="8">
    <source>
        <dbReference type="ARBA" id="ARBA00023242"/>
    </source>
</evidence>
<evidence type="ECO:0000256" key="12">
    <source>
        <dbReference type="SAM" id="MobiDB-lite"/>
    </source>
</evidence>
<evidence type="ECO:0000259" key="13">
    <source>
        <dbReference type="PROSITE" id="PS50023"/>
    </source>
</evidence>
<feature type="DNA-binding region" description="Homeobox" evidence="9">
    <location>
        <begin position="288"/>
        <end position="347"/>
    </location>
</feature>
<dbReference type="InterPro" id="IPR009057">
    <property type="entry name" value="Homeodomain-like_sf"/>
</dbReference>
<keyword evidence="6 9" id="KW-0238">DNA-binding</keyword>
<dbReference type="GO" id="GO:0000981">
    <property type="term" value="F:DNA-binding transcription factor activity, RNA polymerase II-specific"/>
    <property type="evidence" value="ECO:0007669"/>
    <property type="project" value="InterPro"/>
</dbReference>
<evidence type="ECO:0000256" key="7">
    <source>
        <dbReference type="ARBA" id="ARBA00023155"/>
    </source>
</evidence>
<dbReference type="PANTHER" id="PTHR24204">
    <property type="entry name" value="INSULIN GENE ENHANCER PROTEIN"/>
    <property type="match status" value="1"/>
</dbReference>
<feature type="region of interest" description="Disordered" evidence="12">
    <location>
        <begin position="217"/>
        <end position="289"/>
    </location>
</feature>
<evidence type="ECO:0000259" key="14">
    <source>
        <dbReference type="PROSITE" id="PS50071"/>
    </source>
</evidence>
<dbReference type="GO" id="GO:0045944">
    <property type="term" value="P:positive regulation of transcription by RNA polymerase II"/>
    <property type="evidence" value="ECO:0007669"/>
    <property type="project" value="InterPro"/>
</dbReference>
<dbReference type="GO" id="GO:0003677">
    <property type="term" value="F:DNA binding"/>
    <property type="evidence" value="ECO:0007669"/>
    <property type="project" value="UniProtKB-UniRule"/>
</dbReference>
<dbReference type="PROSITE" id="PS00478">
    <property type="entry name" value="LIM_DOMAIN_1"/>
    <property type="match status" value="1"/>
</dbReference>
<dbReference type="SUPFAM" id="SSF46689">
    <property type="entry name" value="Homeodomain-like"/>
    <property type="match status" value="1"/>
</dbReference>
<reference evidence="16" key="1">
    <citation type="submission" date="2010-08" db="EMBL/GenBank/DDBJ databases">
        <authorList>
            <consortium name="Caenorhabditis japonica Sequencing Consortium"/>
            <person name="Wilson R.K."/>
        </authorList>
    </citation>
    <scope>NUCLEOTIDE SEQUENCE [LARGE SCALE GENOMIC DNA]</scope>
    <source>
        <strain evidence="16">DF5081</strain>
    </source>
</reference>
<name>A0A8R1I5Z0_CAEJA</name>
<dbReference type="GO" id="GO:0046872">
    <property type="term" value="F:metal ion binding"/>
    <property type="evidence" value="ECO:0007669"/>
    <property type="project" value="UniProtKB-KW"/>
</dbReference>
<accession>A0A8R1I5Z0</accession>
<evidence type="ECO:0000256" key="3">
    <source>
        <dbReference type="ARBA" id="ARBA00022737"/>
    </source>
</evidence>
<dbReference type="PROSITE" id="PS50071">
    <property type="entry name" value="HOMEOBOX_2"/>
    <property type="match status" value="1"/>
</dbReference>
<keyword evidence="8 9" id="KW-0539">Nucleus</keyword>
<keyword evidence="3" id="KW-0677">Repeat</keyword>
<dbReference type="InterPro" id="IPR017970">
    <property type="entry name" value="Homeobox_CS"/>
</dbReference>
<dbReference type="FunFam" id="1.10.10.60:FF:000041">
    <property type="entry name" value="insulin gene enhancer protein ISL-1"/>
    <property type="match status" value="1"/>
</dbReference>
<keyword evidence="2 10" id="KW-0479">Metal-binding</keyword>
<feature type="compositionally biased region" description="Low complexity" evidence="12">
    <location>
        <begin position="244"/>
        <end position="254"/>
    </location>
</feature>
<evidence type="ECO:0000256" key="4">
    <source>
        <dbReference type="ARBA" id="ARBA00022833"/>
    </source>
</evidence>
<feature type="domain" description="LIM zinc-binding" evidence="13">
    <location>
        <begin position="145"/>
        <end position="207"/>
    </location>
</feature>
<feature type="compositionally biased region" description="Low complexity" evidence="12">
    <location>
        <begin position="221"/>
        <end position="232"/>
    </location>
</feature>
<evidence type="ECO:0000256" key="1">
    <source>
        <dbReference type="ARBA" id="ARBA00004123"/>
    </source>
</evidence>
<keyword evidence="5 10" id="KW-0440">LIM domain</keyword>
<dbReference type="Pfam" id="PF00412">
    <property type="entry name" value="LIM"/>
    <property type="match status" value="2"/>
</dbReference>
<dbReference type="SMART" id="SM00132">
    <property type="entry name" value="LIM"/>
    <property type="match status" value="2"/>
</dbReference>
<feature type="domain" description="Homeobox" evidence="14">
    <location>
        <begin position="286"/>
        <end position="346"/>
    </location>
</feature>
<comment type="subcellular location">
    <subcellularLocation>
        <location evidence="1 9 11">Nucleus</location>
    </subcellularLocation>
</comment>
<evidence type="ECO:0000313" key="15">
    <source>
        <dbReference type="EnsemblMetazoa" id="CJA15331.1"/>
    </source>
</evidence>
<dbReference type="SUPFAM" id="SSF57716">
    <property type="entry name" value="Glucocorticoid receptor-like (DNA-binding domain)"/>
    <property type="match status" value="1"/>
</dbReference>
<dbReference type="PANTHER" id="PTHR24204:SF8">
    <property type="entry name" value="TAILUP, ISOFORM A"/>
    <property type="match status" value="1"/>
</dbReference>
<dbReference type="SMART" id="SM00389">
    <property type="entry name" value="HOX"/>
    <property type="match status" value="1"/>
</dbReference>
<dbReference type="EnsemblMetazoa" id="CJA15331.1">
    <property type="protein sequence ID" value="CJA15331.1"/>
    <property type="gene ID" value="WBGene00134535"/>
</dbReference>
<dbReference type="Pfam" id="PF00046">
    <property type="entry name" value="Homeodomain"/>
    <property type="match status" value="1"/>
</dbReference>
<feature type="domain" description="LIM zinc-binding" evidence="13">
    <location>
        <begin position="82"/>
        <end position="144"/>
    </location>
</feature>
<dbReference type="GO" id="GO:0007409">
    <property type="term" value="P:axonogenesis"/>
    <property type="evidence" value="ECO:0007669"/>
    <property type="project" value="TreeGrafter"/>
</dbReference>
<dbReference type="AlphaFoldDB" id="A0A8R1I5Z0"/>
<dbReference type="InterPro" id="IPR047244">
    <property type="entry name" value="ISL1/2-like_LIM1"/>
</dbReference>
<evidence type="ECO:0000256" key="2">
    <source>
        <dbReference type="ARBA" id="ARBA00022723"/>
    </source>
</evidence>
<evidence type="ECO:0000256" key="6">
    <source>
        <dbReference type="ARBA" id="ARBA00023125"/>
    </source>
</evidence>
<proteinExistence type="predicted"/>
<dbReference type="Gene3D" id="1.10.10.60">
    <property type="entry name" value="Homeodomain-like"/>
    <property type="match status" value="1"/>
</dbReference>
<dbReference type="InterPro" id="IPR047169">
    <property type="entry name" value="ISL1/2-like"/>
</dbReference>
<keyword evidence="4 10" id="KW-0862">Zinc</keyword>
<dbReference type="GO" id="GO:0005634">
    <property type="term" value="C:nucleus"/>
    <property type="evidence" value="ECO:0007669"/>
    <property type="project" value="UniProtKB-SubCell"/>
</dbReference>
<evidence type="ECO:0000256" key="9">
    <source>
        <dbReference type="PROSITE-ProRule" id="PRU00108"/>
    </source>
</evidence>
<dbReference type="OMA" id="CMRSAYE"/>
<dbReference type="GO" id="GO:0048665">
    <property type="term" value="P:neuron fate specification"/>
    <property type="evidence" value="ECO:0007669"/>
    <property type="project" value="InterPro"/>
</dbReference>
<evidence type="ECO:0000256" key="5">
    <source>
        <dbReference type="ARBA" id="ARBA00023038"/>
    </source>
</evidence>
<dbReference type="PROSITE" id="PS00027">
    <property type="entry name" value="HOMEOBOX_1"/>
    <property type="match status" value="1"/>
</dbReference>
<reference evidence="15" key="2">
    <citation type="submission" date="2022-06" db="UniProtKB">
        <authorList>
            <consortium name="EnsemblMetazoa"/>
        </authorList>
    </citation>
    <scope>IDENTIFICATION</scope>
    <source>
        <strain evidence="15">DF5081</strain>
    </source>
</reference>
<dbReference type="Proteomes" id="UP000005237">
    <property type="component" value="Unassembled WGS sequence"/>
</dbReference>
<dbReference type="CDD" id="cd00086">
    <property type="entry name" value="homeodomain"/>
    <property type="match status" value="1"/>
</dbReference>
<dbReference type="InterPro" id="IPR001356">
    <property type="entry name" value="HD"/>
</dbReference>
<dbReference type="Gene3D" id="2.10.110.10">
    <property type="entry name" value="Cysteine Rich Protein"/>
    <property type="match status" value="2"/>
</dbReference>